<sequence length="68" mass="7610">MEDPHPKTSTKVLPSSKEDFLRDGVTKKSELNGIDSCPICFEDYQAPQGKHQRHAIQIQQCGHIFGAD</sequence>
<gene>
    <name evidence="2" type="ORF">BU16DRAFT_615382</name>
</gene>
<accession>A0A6A6R4H0</accession>
<name>A0A6A6R4H0_9PEZI</name>
<dbReference type="Gene3D" id="3.30.40.10">
    <property type="entry name" value="Zinc/RING finger domain, C3HC4 (zinc finger)"/>
    <property type="match status" value="1"/>
</dbReference>
<feature type="non-terminal residue" evidence="2">
    <location>
        <position position="68"/>
    </location>
</feature>
<feature type="region of interest" description="Disordered" evidence="1">
    <location>
        <begin position="1"/>
        <end position="21"/>
    </location>
</feature>
<dbReference type="Proteomes" id="UP000799750">
    <property type="component" value="Unassembled WGS sequence"/>
</dbReference>
<dbReference type="EMBL" id="MU004185">
    <property type="protein sequence ID" value="KAF2498327.1"/>
    <property type="molecule type" value="Genomic_DNA"/>
</dbReference>
<evidence type="ECO:0000313" key="3">
    <source>
        <dbReference type="Proteomes" id="UP000799750"/>
    </source>
</evidence>
<proteinExistence type="predicted"/>
<keyword evidence="3" id="KW-1185">Reference proteome</keyword>
<protein>
    <recommendedName>
        <fullName evidence="4">RING-type domain-containing protein</fullName>
    </recommendedName>
</protein>
<dbReference type="AlphaFoldDB" id="A0A6A6R4H0"/>
<evidence type="ECO:0000256" key="1">
    <source>
        <dbReference type="SAM" id="MobiDB-lite"/>
    </source>
</evidence>
<dbReference type="SUPFAM" id="SSF57850">
    <property type="entry name" value="RING/U-box"/>
    <property type="match status" value="1"/>
</dbReference>
<organism evidence="2 3">
    <name type="scientific">Lophium mytilinum</name>
    <dbReference type="NCBI Taxonomy" id="390894"/>
    <lineage>
        <taxon>Eukaryota</taxon>
        <taxon>Fungi</taxon>
        <taxon>Dikarya</taxon>
        <taxon>Ascomycota</taxon>
        <taxon>Pezizomycotina</taxon>
        <taxon>Dothideomycetes</taxon>
        <taxon>Pleosporomycetidae</taxon>
        <taxon>Mytilinidiales</taxon>
        <taxon>Mytilinidiaceae</taxon>
        <taxon>Lophium</taxon>
    </lineage>
</organism>
<dbReference type="InterPro" id="IPR013083">
    <property type="entry name" value="Znf_RING/FYVE/PHD"/>
</dbReference>
<reference evidence="2" key="1">
    <citation type="journal article" date="2020" name="Stud. Mycol.">
        <title>101 Dothideomycetes genomes: a test case for predicting lifestyles and emergence of pathogens.</title>
        <authorList>
            <person name="Haridas S."/>
            <person name="Albert R."/>
            <person name="Binder M."/>
            <person name="Bloem J."/>
            <person name="Labutti K."/>
            <person name="Salamov A."/>
            <person name="Andreopoulos B."/>
            <person name="Baker S."/>
            <person name="Barry K."/>
            <person name="Bills G."/>
            <person name="Bluhm B."/>
            <person name="Cannon C."/>
            <person name="Castanera R."/>
            <person name="Culley D."/>
            <person name="Daum C."/>
            <person name="Ezra D."/>
            <person name="Gonzalez J."/>
            <person name="Henrissat B."/>
            <person name="Kuo A."/>
            <person name="Liang C."/>
            <person name="Lipzen A."/>
            <person name="Lutzoni F."/>
            <person name="Magnuson J."/>
            <person name="Mondo S."/>
            <person name="Nolan M."/>
            <person name="Ohm R."/>
            <person name="Pangilinan J."/>
            <person name="Park H.-J."/>
            <person name="Ramirez L."/>
            <person name="Alfaro M."/>
            <person name="Sun H."/>
            <person name="Tritt A."/>
            <person name="Yoshinaga Y."/>
            <person name="Zwiers L.-H."/>
            <person name="Turgeon B."/>
            <person name="Goodwin S."/>
            <person name="Spatafora J."/>
            <person name="Crous P."/>
            <person name="Grigoriev I."/>
        </authorList>
    </citation>
    <scope>NUCLEOTIDE SEQUENCE</scope>
    <source>
        <strain evidence="2">CBS 269.34</strain>
    </source>
</reference>
<evidence type="ECO:0008006" key="4">
    <source>
        <dbReference type="Google" id="ProtNLM"/>
    </source>
</evidence>
<evidence type="ECO:0000313" key="2">
    <source>
        <dbReference type="EMBL" id="KAF2498327.1"/>
    </source>
</evidence>